<keyword evidence="2" id="KW-1185">Reference proteome</keyword>
<dbReference type="EMBL" id="CM045761">
    <property type="protein sequence ID" value="KAI8016189.1"/>
    <property type="molecule type" value="Genomic_DNA"/>
</dbReference>
<gene>
    <name evidence="1" type="ORF">LOK49_LG05G00253</name>
</gene>
<proteinExistence type="predicted"/>
<reference evidence="1 2" key="1">
    <citation type="journal article" date="2022" name="Plant J.">
        <title>Chromosome-level genome of Camellia lanceoleosa provides a valuable resource for understanding genome evolution and self-incompatibility.</title>
        <authorList>
            <person name="Gong W."/>
            <person name="Xiao S."/>
            <person name="Wang L."/>
            <person name="Liao Z."/>
            <person name="Chang Y."/>
            <person name="Mo W."/>
            <person name="Hu G."/>
            <person name="Li W."/>
            <person name="Zhao G."/>
            <person name="Zhu H."/>
            <person name="Hu X."/>
            <person name="Ji K."/>
            <person name="Xiang X."/>
            <person name="Song Q."/>
            <person name="Yuan D."/>
            <person name="Jin S."/>
            <person name="Zhang L."/>
        </authorList>
    </citation>
    <scope>NUCLEOTIDE SEQUENCE [LARGE SCALE GENOMIC DNA]</scope>
    <source>
        <strain evidence="1">SQ_2022a</strain>
    </source>
</reference>
<name>A0ACC0HT19_9ERIC</name>
<sequence length="261" mass="29682">MLDSDMGSSRLDGAGKERLKWTQELHDLFERAVNKLGGPDRATPKGILKAMGIPVLTIYHVKSHLQKYRMSKFIPESSTRGKFERRNISEILPNFSTTSGAQLNEALQMQKEAEKRLSDQNEVQRSLKLKIEAQSRFLERIAVDFKNRAGITKPSKPFSPISLPSLCEESESNAKEFESDSEIDKIELHSEDEFQAPKRLKRNTDIFHPRYNIASLDSGSCNQNMLLPKASKAMYPSYETNIPWNVGSCQSSLMPPLYNWN</sequence>
<evidence type="ECO:0000313" key="2">
    <source>
        <dbReference type="Proteomes" id="UP001060215"/>
    </source>
</evidence>
<organism evidence="1 2">
    <name type="scientific">Camellia lanceoleosa</name>
    <dbReference type="NCBI Taxonomy" id="1840588"/>
    <lineage>
        <taxon>Eukaryota</taxon>
        <taxon>Viridiplantae</taxon>
        <taxon>Streptophyta</taxon>
        <taxon>Embryophyta</taxon>
        <taxon>Tracheophyta</taxon>
        <taxon>Spermatophyta</taxon>
        <taxon>Magnoliopsida</taxon>
        <taxon>eudicotyledons</taxon>
        <taxon>Gunneridae</taxon>
        <taxon>Pentapetalae</taxon>
        <taxon>asterids</taxon>
        <taxon>Ericales</taxon>
        <taxon>Theaceae</taxon>
        <taxon>Camellia</taxon>
    </lineage>
</organism>
<comment type="caution">
    <text evidence="1">The sequence shown here is derived from an EMBL/GenBank/DDBJ whole genome shotgun (WGS) entry which is preliminary data.</text>
</comment>
<dbReference type="Proteomes" id="UP001060215">
    <property type="component" value="Chromosome 4"/>
</dbReference>
<protein>
    <submittedName>
        <fullName evidence="1">Myb family transcription factor PHL7</fullName>
    </submittedName>
</protein>
<accession>A0ACC0HT19</accession>
<evidence type="ECO:0000313" key="1">
    <source>
        <dbReference type="EMBL" id="KAI8016189.1"/>
    </source>
</evidence>